<comment type="caution">
    <text evidence="8">The sequence shown here is derived from an EMBL/GenBank/DDBJ whole genome shotgun (WGS) entry which is preliminary data.</text>
</comment>
<dbReference type="EMBL" id="LVYD01000047">
    <property type="protein sequence ID" value="OQP63091.1"/>
    <property type="molecule type" value="Genomic_DNA"/>
</dbReference>
<dbReference type="SUPFAM" id="SSF51011">
    <property type="entry name" value="Glycosyl hydrolase domain"/>
    <property type="match status" value="1"/>
</dbReference>
<keyword evidence="9" id="KW-1185">Reference proteome</keyword>
<dbReference type="SUPFAM" id="SSF51445">
    <property type="entry name" value="(Trans)glycosidases"/>
    <property type="match status" value="1"/>
</dbReference>
<proteinExistence type="inferred from homology"/>
<keyword evidence="4" id="KW-0326">Glycosidase</keyword>
<evidence type="ECO:0000313" key="8">
    <source>
        <dbReference type="EMBL" id="OQP63091.1"/>
    </source>
</evidence>
<dbReference type="Pfam" id="PF17189">
    <property type="entry name" value="Glyco_hydro_30C"/>
    <property type="match status" value="1"/>
</dbReference>
<evidence type="ECO:0000259" key="7">
    <source>
        <dbReference type="Pfam" id="PF17189"/>
    </source>
</evidence>
<dbReference type="InterPro" id="IPR033453">
    <property type="entry name" value="Glyco_hydro_30_TIM-barrel"/>
</dbReference>
<feature type="domain" description="Glycosyl hydrolase family 30 TIM-barrel" evidence="6">
    <location>
        <begin position="93"/>
        <end position="423"/>
    </location>
</feature>
<dbReference type="InterPro" id="IPR033452">
    <property type="entry name" value="GH30_C"/>
</dbReference>
<feature type="domain" description="Glycosyl hydrolase family 30 beta sandwich" evidence="7">
    <location>
        <begin position="426"/>
        <end position="485"/>
    </location>
</feature>
<reference evidence="8 9" key="1">
    <citation type="submission" date="2016-03" db="EMBL/GenBank/DDBJ databases">
        <title>Niastella vici sp. nov., isolated from farmland soil.</title>
        <authorList>
            <person name="Chen L."/>
            <person name="Wang D."/>
            <person name="Yang S."/>
            <person name="Wang G."/>
        </authorList>
    </citation>
    <scope>NUCLEOTIDE SEQUENCE [LARGE SCALE GENOMIC DNA]</scope>
    <source>
        <strain evidence="8 9">DJ57</strain>
    </source>
</reference>
<evidence type="ECO:0000256" key="1">
    <source>
        <dbReference type="ARBA" id="ARBA00005382"/>
    </source>
</evidence>
<evidence type="ECO:0000256" key="3">
    <source>
        <dbReference type="ARBA" id="ARBA00022801"/>
    </source>
</evidence>
<dbReference type="PANTHER" id="PTHR11069">
    <property type="entry name" value="GLUCOSYLCERAMIDASE"/>
    <property type="match status" value="1"/>
</dbReference>
<keyword evidence="5" id="KW-0472">Membrane</keyword>
<keyword evidence="3 4" id="KW-0378">Hydrolase</keyword>
<dbReference type="GO" id="GO:0006680">
    <property type="term" value="P:glucosylceramide catabolic process"/>
    <property type="evidence" value="ECO:0007669"/>
    <property type="project" value="TreeGrafter"/>
</dbReference>
<dbReference type="Gene3D" id="3.20.20.80">
    <property type="entry name" value="Glycosidases"/>
    <property type="match status" value="1"/>
</dbReference>
<name>A0A1V9FXJ4_9BACT</name>
<dbReference type="InterPro" id="IPR013780">
    <property type="entry name" value="Glyco_hydro_b"/>
</dbReference>
<dbReference type="GO" id="GO:0004348">
    <property type="term" value="F:glucosylceramidase activity"/>
    <property type="evidence" value="ECO:0007669"/>
    <property type="project" value="InterPro"/>
</dbReference>
<dbReference type="Gene3D" id="2.60.40.1180">
    <property type="entry name" value="Golgi alpha-mannosidase II"/>
    <property type="match status" value="1"/>
</dbReference>
<dbReference type="GO" id="GO:0016020">
    <property type="term" value="C:membrane"/>
    <property type="evidence" value="ECO:0007669"/>
    <property type="project" value="GOC"/>
</dbReference>
<evidence type="ECO:0000256" key="5">
    <source>
        <dbReference type="SAM" id="Phobius"/>
    </source>
</evidence>
<accession>A0A1V9FXJ4</accession>
<dbReference type="InterPro" id="IPR001139">
    <property type="entry name" value="Glyco_hydro_30"/>
</dbReference>
<dbReference type="PROSITE" id="PS51257">
    <property type="entry name" value="PROKAR_LIPOPROTEIN"/>
    <property type="match status" value="1"/>
</dbReference>
<gene>
    <name evidence="8" type="ORF">A3860_03715</name>
</gene>
<dbReference type="OrthoDB" id="9806701at2"/>
<protein>
    <submittedName>
        <fullName evidence="8">Glucosylceramidase</fullName>
    </submittedName>
</protein>
<dbReference type="AlphaFoldDB" id="A0A1V9FXJ4"/>
<keyword evidence="2" id="KW-0732">Signal</keyword>
<feature type="transmembrane region" description="Helical" evidence="5">
    <location>
        <begin position="7"/>
        <end position="25"/>
    </location>
</feature>
<evidence type="ECO:0000259" key="6">
    <source>
        <dbReference type="Pfam" id="PF02055"/>
    </source>
</evidence>
<evidence type="ECO:0000256" key="4">
    <source>
        <dbReference type="RuleBase" id="RU361188"/>
    </source>
</evidence>
<dbReference type="Proteomes" id="UP000192796">
    <property type="component" value="Unassembled WGS sequence"/>
</dbReference>
<comment type="similarity">
    <text evidence="1 4">Belongs to the glycosyl hydrolase 30 family.</text>
</comment>
<dbReference type="Pfam" id="PF02055">
    <property type="entry name" value="Glyco_hydro_30"/>
    <property type="match status" value="1"/>
</dbReference>
<dbReference type="PANTHER" id="PTHR11069:SF23">
    <property type="entry name" value="LYSOSOMAL ACID GLUCOSYLCERAMIDASE"/>
    <property type="match status" value="1"/>
</dbReference>
<dbReference type="InterPro" id="IPR017853">
    <property type="entry name" value="GH"/>
</dbReference>
<keyword evidence="5" id="KW-1133">Transmembrane helix</keyword>
<sequence>MKSLKRNYLFVMFNSVGFWLVWMMLTGSCKKNKVTESQPPPPTPPVATDVQFYLTQGDQFVLFKKQNTALNFSSTGNASNTIVVDTTQTFQSIDGFGYTLTGGSASLLNSLPAATLDPLLKELFLWDSTNIGVSYLRISIGASDLSATTFTYDDVPSGQTDINLTQFSIDKERQDLIPILKKIVALNPAIKILGSPWSAPVWMKSNGSFVGGGLKPEYYATYANYFVKYIQAMKAEGITIDAITPQNEPLHGGNNPSMVMQATEQATFIKNNLGPAFAAAGINTKIIAWDHNCDNPGYPITVLNDAAAKPFVDGSAFHLYNGSITALSQVHNAYPDKNVYFTEQWVGGPGNFPTDLQWHVENLIIGATRNWSRNVLEWNLASDPGYNPHTAGGCTTCLGAITIGSGVTRNVSYYIIAHASKFVRPGSVRIASDNAGNIVTVAFKNPEGKKVLIALNKGTNTESFNIKFNGKIVTTNLSAGAVGTYVW</sequence>
<keyword evidence="5" id="KW-0812">Transmembrane</keyword>
<evidence type="ECO:0000256" key="2">
    <source>
        <dbReference type="ARBA" id="ARBA00022729"/>
    </source>
</evidence>
<evidence type="ECO:0000313" key="9">
    <source>
        <dbReference type="Proteomes" id="UP000192796"/>
    </source>
</evidence>
<dbReference type="STRING" id="1703345.A3860_03715"/>
<organism evidence="8 9">
    <name type="scientific">Niastella vici</name>
    <dbReference type="NCBI Taxonomy" id="1703345"/>
    <lineage>
        <taxon>Bacteria</taxon>
        <taxon>Pseudomonadati</taxon>
        <taxon>Bacteroidota</taxon>
        <taxon>Chitinophagia</taxon>
        <taxon>Chitinophagales</taxon>
        <taxon>Chitinophagaceae</taxon>
        <taxon>Niastella</taxon>
    </lineage>
</organism>